<keyword evidence="2 5" id="KW-0418">Kinase</keyword>
<feature type="compositionally biased region" description="Basic and acidic residues" evidence="3">
    <location>
        <begin position="1"/>
        <end position="16"/>
    </location>
</feature>
<evidence type="ECO:0000256" key="1">
    <source>
        <dbReference type="ARBA" id="ARBA00022679"/>
    </source>
</evidence>
<dbReference type="RefSeq" id="WP_377139140.1">
    <property type="nucleotide sequence ID" value="NZ_JBHTIA010000003.1"/>
</dbReference>
<keyword evidence="6" id="KW-1185">Reference proteome</keyword>
<proteinExistence type="predicted"/>
<evidence type="ECO:0000313" key="6">
    <source>
        <dbReference type="Proteomes" id="UP001597073"/>
    </source>
</evidence>
<dbReference type="InterPro" id="IPR002173">
    <property type="entry name" value="Carboh/pur_kinase_PfkB_CS"/>
</dbReference>
<dbReference type="GO" id="GO:0016301">
    <property type="term" value="F:kinase activity"/>
    <property type="evidence" value="ECO:0007669"/>
    <property type="project" value="UniProtKB-KW"/>
</dbReference>
<sequence>MKRKEQAGNAKAREVSNDPMTQNMLTDKVRELQRSGPKPNILVIGDLMIDHYIIGDANRLSPEAPVPIVNVKKEFTTPGGAANVAQNLLSLGAGISLAGITGNDADATRLNEILVNEGINADGIFKDANRPTTVKTRIMAGSHQLVRVDREVTTPLTEGLQSGFIEQIKAGIAQADIIIFSDYNKGLFSEGLTQQLINEANKQSKKVVIDPKGLNYEKYRGAYIIKPNRKELAEAAKTEKITNIDELQQAARVILKQTGAEYIVVTLSEQGMVIISELTYKLLPVKATSVFDVTGAGDTVIATMVYFMAQGLNIEEACELANHAAAIVIRQTGSAVTTVNEILQDMSNRD</sequence>
<dbReference type="PROSITE" id="PS00583">
    <property type="entry name" value="PFKB_KINASES_1"/>
    <property type="match status" value="1"/>
</dbReference>
<dbReference type="SUPFAM" id="SSF53613">
    <property type="entry name" value="Ribokinase-like"/>
    <property type="match status" value="1"/>
</dbReference>
<accession>A0ABW2ZDB1</accession>
<dbReference type="InterPro" id="IPR011913">
    <property type="entry name" value="RfaE_dom_I"/>
</dbReference>
<protein>
    <submittedName>
        <fullName evidence="5">D-glycero-beta-D-manno-heptose-7-phosphate kinase</fullName>
    </submittedName>
</protein>
<dbReference type="Gene3D" id="3.40.1190.20">
    <property type="match status" value="1"/>
</dbReference>
<dbReference type="InterPro" id="IPR011611">
    <property type="entry name" value="PfkB_dom"/>
</dbReference>
<feature type="region of interest" description="Disordered" evidence="3">
    <location>
        <begin position="1"/>
        <end position="22"/>
    </location>
</feature>
<organism evidence="5 6">
    <name type="scientific">Mucilaginibacter lutimaris</name>
    <dbReference type="NCBI Taxonomy" id="931629"/>
    <lineage>
        <taxon>Bacteria</taxon>
        <taxon>Pseudomonadati</taxon>
        <taxon>Bacteroidota</taxon>
        <taxon>Sphingobacteriia</taxon>
        <taxon>Sphingobacteriales</taxon>
        <taxon>Sphingobacteriaceae</taxon>
        <taxon>Mucilaginibacter</taxon>
    </lineage>
</organism>
<keyword evidence="1" id="KW-0808">Transferase</keyword>
<evidence type="ECO:0000259" key="4">
    <source>
        <dbReference type="Pfam" id="PF00294"/>
    </source>
</evidence>
<evidence type="ECO:0000256" key="3">
    <source>
        <dbReference type="SAM" id="MobiDB-lite"/>
    </source>
</evidence>
<dbReference type="Proteomes" id="UP001597073">
    <property type="component" value="Unassembled WGS sequence"/>
</dbReference>
<dbReference type="CDD" id="cd01172">
    <property type="entry name" value="RfaE_like"/>
    <property type="match status" value="1"/>
</dbReference>
<dbReference type="NCBIfam" id="TIGR02198">
    <property type="entry name" value="rfaE_dom_I"/>
    <property type="match status" value="1"/>
</dbReference>
<name>A0ABW2ZDB1_9SPHI</name>
<dbReference type="InterPro" id="IPR029056">
    <property type="entry name" value="Ribokinase-like"/>
</dbReference>
<dbReference type="PANTHER" id="PTHR46969">
    <property type="entry name" value="BIFUNCTIONAL PROTEIN HLDE"/>
    <property type="match status" value="1"/>
</dbReference>
<evidence type="ECO:0000313" key="5">
    <source>
        <dbReference type="EMBL" id="MFD0764166.1"/>
    </source>
</evidence>
<gene>
    <name evidence="5" type="primary">rfaE1</name>
    <name evidence="5" type="ORF">ACFQZI_04845</name>
</gene>
<dbReference type="PANTHER" id="PTHR46969:SF1">
    <property type="entry name" value="BIFUNCTIONAL PROTEIN HLDE"/>
    <property type="match status" value="1"/>
</dbReference>
<reference evidence="6" key="1">
    <citation type="journal article" date="2019" name="Int. J. Syst. Evol. Microbiol.">
        <title>The Global Catalogue of Microorganisms (GCM) 10K type strain sequencing project: providing services to taxonomists for standard genome sequencing and annotation.</title>
        <authorList>
            <consortium name="The Broad Institute Genomics Platform"/>
            <consortium name="The Broad Institute Genome Sequencing Center for Infectious Disease"/>
            <person name="Wu L."/>
            <person name="Ma J."/>
        </authorList>
    </citation>
    <scope>NUCLEOTIDE SEQUENCE [LARGE SCALE GENOMIC DNA]</scope>
    <source>
        <strain evidence="6">CCUG 60742</strain>
    </source>
</reference>
<feature type="domain" description="Carbohydrate kinase PfkB" evidence="4">
    <location>
        <begin position="40"/>
        <end position="335"/>
    </location>
</feature>
<dbReference type="Pfam" id="PF00294">
    <property type="entry name" value="PfkB"/>
    <property type="match status" value="1"/>
</dbReference>
<evidence type="ECO:0000256" key="2">
    <source>
        <dbReference type="ARBA" id="ARBA00022777"/>
    </source>
</evidence>
<dbReference type="EMBL" id="JBHTIA010000003">
    <property type="protein sequence ID" value="MFD0764166.1"/>
    <property type="molecule type" value="Genomic_DNA"/>
</dbReference>
<comment type="caution">
    <text evidence="5">The sequence shown here is derived from an EMBL/GenBank/DDBJ whole genome shotgun (WGS) entry which is preliminary data.</text>
</comment>